<protein>
    <submittedName>
        <fullName evidence="2">RING finger protein 5-like</fullName>
    </submittedName>
</protein>
<dbReference type="GO" id="GO:0016567">
    <property type="term" value="P:protein ubiquitination"/>
    <property type="evidence" value="ECO:0007669"/>
    <property type="project" value="UniProtKB-UniPathway"/>
</dbReference>
<dbReference type="UniPathway" id="UPA00143"/>
<organism evidence="2 3">
    <name type="scientific">Dorcoceras hygrometricum</name>
    <dbReference type="NCBI Taxonomy" id="472368"/>
    <lineage>
        <taxon>Eukaryota</taxon>
        <taxon>Viridiplantae</taxon>
        <taxon>Streptophyta</taxon>
        <taxon>Embryophyta</taxon>
        <taxon>Tracheophyta</taxon>
        <taxon>Spermatophyta</taxon>
        <taxon>Magnoliopsida</taxon>
        <taxon>eudicotyledons</taxon>
        <taxon>Gunneridae</taxon>
        <taxon>Pentapetalae</taxon>
        <taxon>asterids</taxon>
        <taxon>lamiids</taxon>
        <taxon>Lamiales</taxon>
        <taxon>Gesneriaceae</taxon>
        <taxon>Didymocarpoideae</taxon>
        <taxon>Trichosporeae</taxon>
        <taxon>Loxocarpinae</taxon>
        <taxon>Dorcoceras</taxon>
    </lineage>
</organism>
<evidence type="ECO:0000313" key="2">
    <source>
        <dbReference type="EMBL" id="KZV52656.1"/>
    </source>
</evidence>
<reference evidence="2 3" key="1">
    <citation type="journal article" date="2015" name="Proc. Natl. Acad. Sci. U.S.A.">
        <title>The resurrection genome of Boea hygrometrica: A blueprint for survival of dehydration.</title>
        <authorList>
            <person name="Xiao L."/>
            <person name="Yang G."/>
            <person name="Zhang L."/>
            <person name="Yang X."/>
            <person name="Zhao S."/>
            <person name="Ji Z."/>
            <person name="Zhou Q."/>
            <person name="Hu M."/>
            <person name="Wang Y."/>
            <person name="Chen M."/>
            <person name="Xu Y."/>
            <person name="Jin H."/>
            <person name="Xiao X."/>
            <person name="Hu G."/>
            <person name="Bao F."/>
            <person name="Hu Y."/>
            <person name="Wan P."/>
            <person name="Li L."/>
            <person name="Deng X."/>
            <person name="Kuang T."/>
            <person name="Xiang C."/>
            <person name="Zhu J.K."/>
            <person name="Oliver M.J."/>
            <person name="He Y."/>
        </authorList>
    </citation>
    <scope>NUCLEOTIDE SEQUENCE [LARGE SCALE GENOMIC DNA]</scope>
    <source>
        <strain evidence="3">cv. XS01</strain>
    </source>
</reference>
<name>A0A2Z7D6A6_9LAMI</name>
<keyword evidence="3" id="KW-1185">Reference proteome</keyword>
<gene>
    <name evidence="2" type="ORF">F511_07049</name>
</gene>
<evidence type="ECO:0000313" key="3">
    <source>
        <dbReference type="Proteomes" id="UP000250235"/>
    </source>
</evidence>
<dbReference type="AlphaFoldDB" id="A0A2Z7D6A6"/>
<dbReference type="Proteomes" id="UP000250235">
    <property type="component" value="Unassembled WGS sequence"/>
</dbReference>
<accession>A0A2Z7D6A6</accession>
<sequence>MDCGVAESTEAFNLSGITSDPGNFECNISLVQEDKLVPIYGRGKSSFDPRTRLVPGFSIPNRPMGQRPQTAPRVDINFVRQNDLDPMSGLMPMGVARFGHQTLSSIFGALPAIFNLQLHGFHDATVYGTTSGTPYLFSSSFHGGYVHGFHHYQSGSIEWLPIAWKLIFVVLGILVLLHLIFA</sequence>
<evidence type="ECO:0000256" key="1">
    <source>
        <dbReference type="SAM" id="Phobius"/>
    </source>
</evidence>
<keyword evidence="1" id="KW-1133">Transmembrane helix</keyword>
<keyword evidence="1" id="KW-0472">Membrane</keyword>
<keyword evidence="1" id="KW-0812">Transmembrane</keyword>
<dbReference type="EMBL" id="KQ991027">
    <property type="protein sequence ID" value="KZV52656.1"/>
    <property type="molecule type" value="Genomic_DNA"/>
</dbReference>
<proteinExistence type="predicted"/>
<feature type="transmembrane region" description="Helical" evidence="1">
    <location>
        <begin position="162"/>
        <end position="181"/>
    </location>
</feature>
<dbReference type="OrthoDB" id="6270329at2759"/>